<dbReference type="Pfam" id="PF01351">
    <property type="entry name" value="RNase_HII"/>
    <property type="match status" value="1"/>
</dbReference>
<dbReference type="GO" id="GO:0032299">
    <property type="term" value="C:ribonuclease H2 complex"/>
    <property type="evidence" value="ECO:0007669"/>
    <property type="project" value="TreeGrafter"/>
</dbReference>
<comment type="function">
    <text evidence="3 13">Endonuclease that specifically degrades the RNA of RNA-DNA hybrids.</text>
</comment>
<dbReference type="STRING" id="1802281.A3A44_02605"/>
<evidence type="ECO:0000256" key="9">
    <source>
        <dbReference type="ARBA" id="ARBA00022759"/>
    </source>
</evidence>
<keyword evidence="11" id="KW-0464">Manganese</keyword>
<dbReference type="GO" id="GO:0005737">
    <property type="term" value="C:cytoplasm"/>
    <property type="evidence" value="ECO:0007669"/>
    <property type="project" value="UniProtKB-SubCell"/>
</dbReference>
<evidence type="ECO:0000256" key="1">
    <source>
        <dbReference type="ARBA" id="ARBA00000077"/>
    </source>
</evidence>
<evidence type="ECO:0000256" key="4">
    <source>
        <dbReference type="ARBA" id="ARBA00004496"/>
    </source>
</evidence>
<dbReference type="GO" id="GO:0046872">
    <property type="term" value="F:metal ion binding"/>
    <property type="evidence" value="ECO:0007669"/>
    <property type="project" value="UniProtKB-KW"/>
</dbReference>
<comment type="subcellular location">
    <subcellularLocation>
        <location evidence="4">Cytoplasm</location>
    </subcellularLocation>
</comment>
<dbReference type="InterPro" id="IPR036397">
    <property type="entry name" value="RNaseH_sf"/>
</dbReference>
<dbReference type="InterPro" id="IPR022898">
    <property type="entry name" value="RNase_HII"/>
</dbReference>
<dbReference type="GO" id="GO:0043137">
    <property type="term" value="P:DNA replication, removal of RNA primer"/>
    <property type="evidence" value="ECO:0007669"/>
    <property type="project" value="TreeGrafter"/>
</dbReference>
<keyword evidence="7 12" id="KW-0540">Nuclease</keyword>
<dbReference type="CDD" id="cd07182">
    <property type="entry name" value="RNase_HII_bacteria_HII_like"/>
    <property type="match status" value="1"/>
</dbReference>
<dbReference type="Proteomes" id="UP000178977">
    <property type="component" value="Unassembled WGS sequence"/>
</dbReference>
<dbReference type="NCBIfam" id="NF000595">
    <property type="entry name" value="PRK00015.1-3"/>
    <property type="match status" value="1"/>
</dbReference>
<dbReference type="PANTHER" id="PTHR10954:SF18">
    <property type="entry name" value="RIBONUCLEASE HII"/>
    <property type="match status" value="1"/>
</dbReference>
<gene>
    <name evidence="15" type="ORF">A3A44_02605</name>
</gene>
<dbReference type="EMBL" id="MHQT01000037">
    <property type="protein sequence ID" value="OHA08653.1"/>
    <property type="molecule type" value="Genomic_DNA"/>
</dbReference>
<dbReference type="GO" id="GO:0004523">
    <property type="term" value="F:RNA-DNA hybrid ribonuclease activity"/>
    <property type="evidence" value="ECO:0007669"/>
    <property type="project" value="UniProtKB-UniRule"/>
</dbReference>
<accession>A0A1G2LAI4</accession>
<evidence type="ECO:0000256" key="6">
    <source>
        <dbReference type="ARBA" id="ARBA00022490"/>
    </source>
</evidence>
<name>A0A1G2LAI4_9BACT</name>
<dbReference type="GO" id="GO:0003723">
    <property type="term" value="F:RNA binding"/>
    <property type="evidence" value="ECO:0007669"/>
    <property type="project" value="UniProtKB-UniRule"/>
</dbReference>
<feature type="binding site" evidence="12">
    <location>
        <position position="9"/>
    </location>
    <ligand>
        <name>a divalent metal cation</name>
        <dbReference type="ChEBI" id="CHEBI:60240"/>
    </ligand>
</feature>
<keyword evidence="8 12" id="KW-0479">Metal-binding</keyword>
<keyword evidence="10 12" id="KW-0378">Hydrolase</keyword>
<feature type="binding site" evidence="12">
    <location>
        <position position="10"/>
    </location>
    <ligand>
        <name>a divalent metal cation</name>
        <dbReference type="ChEBI" id="CHEBI:60240"/>
    </ligand>
</feature>
<dbReference type="InterPro" id="IPR001352">
    <property type="entry name" value="RNase_HII/HIII"/>
</dbReference>
<sequence>MSRITIGIDEVGRGALAGPVVLAAMRASGRVSWQHPKLGPIRDSKRLTPRQREVWFSYLAGHPLLEWRVAWLRPQTIDRINIAAAANRGALRLARRFAMRHRPYFVWLDGGLALPVHIPHRSVIRGDERLPIVAAASIMAKVWRDRLMARLARQFPEYGFERHKGYGTRFHYECLRRAGPSSVHRRSFLTRFV</sequence>
<comment type="similarity">
    <text evidence="5 13">Belongs to the RNase HII family.</text>
</comment>
<dbReference type="Gene3D" id="3.30.420.10">
    <property type="entry name" value="Ribonuclease H-like superfamily/Ribonuclease H"/>
    <property type="match status" value="1"/>
</dbReference>
<dbReference type="EC" id="3.1.26.4" evidence="13"/>
<dbReference type="PANTHER" id="PTHR10954">
    <property type="entry name" value="RIBONUCLEASE H2 SUBUNIT A"/>
    <property type="match status" value="1"/>
</dbReference>
<evidence type="ECO:0000256" key="2">
    <source>
        <dbReference type="ARBA" id="ARBA00001946"/>
    </source>
</evidence>
<dbReference type="GO" id="GO:0006298">
    <property type="term" value="P:mismatch repair"/>
    <property type="evidence" value="ECO:0007669"/>
    <property type="project" value="TreeGrafter"/>
</dbReference>
<evidence type="ECO:0000256" key="10">
    <source>
        <dbReference type="ARBA" id="ARBA00022801"/>
    </source>
</evidence>
<evidence type="ECO:0000256" key="11">
    <source>
        <dbReference type="ARBA" id="ARBA00023211"/>
    </source>
</evidence>
<proteinExistence type="inferred from homology"/>
<evidence type="ECO:0000256" key="7">
    <source>
        <dbReference type="ARBA" id="ARBA00022722"/>
    </source>
</evidence>
<dbReference type="InterPro" id="IPR012337">
    <property type="entry name" value="RNaseH-like_sf"/>
</dbReference>
<comment type="catalytic activity">
    <reaction evidence="1 12 13">
        <text>Endonucleolytic cleavage to 5'-phosphomonoester.</text>
        <dbReference type="EC" id="3.1.26.4"/>
    </reaction>
</comment>
<reference evidence="15 16" key="1">
    <citation type="journal article" date="2016" name="Nat. Commun.">
        <title>Thousands of microbial genomes shed light on interconnected biogeochemical processes in an aquifer system.</title>
        <authorList>
            <person name="Anantharaman K."/>
            <person name="Brown C.T."/>
            <person name="Hug L.A."/>
            <person name="Sharon I."/>
            <person name="Castelle C.J."/>
            <person name="Probst A.J."/>
            <person name="Thomas B.C."/>
            <person name="Singh A."/>
            <person name="Wilkins M.J."/>
            <person name="Karaoz U."/>
            <person name="Brodie E.L."/>
            <person name="Williams K.H."/>
            <person name="Hubbard S.S."/>
            <person name="Banfield J.F."/>
        </authorList>
    </citation>
    <scope>NUCLEOTIDE SEQUENCE [LARGE SCALE GENOMIC DNA]</scope>
</reference>
<feature type="binding site" evidence="12">
    <location>
        <position position="109"/>
    </location>
    <ligand>
        <name>a divalent metal cation</name>
        <dbReference type="ChEBI" id="CHEBI:60240"/>
    </ligand>
</feature>
<evidence type="ECO:0000259" key="14">
    <source>
        <dbReference type="PROSITE" id="PS51975"/>
    </source>
</evidence>
<comment type="cofactor">
    <cofactor evidence="2">
        <name>Mg(2+)</name>
        <dbReference type="ChEBI" id="CHEBI:18420"/>
    </cofactor>
</comment>
<dbReference type="SUPFAM" id="SSF53098">
    <property type="entry name" value="Ribonuclease H-like"/>
    <property type="match status" value="1"/>
</dbReference>
<dbReference type="InterPro" id="IPR024567">
    <property type="entry name" value="RNase_HII/HIII_dom"/>
</dbReference>
<evidence type="ECO:0000313" key="15">
    <source>
        <dbReference type="EMBL" id="OHA08653.1"/>
    </source>
</evidence>
<evidence type="ECO:0000256" key="8">
    <source>
        <dbReference type="ARBA" id="ARBA00022723"/>
    </source>
</evidence>
<comment type="caution">
    <text evidence="15">The sequence shown here is derived from an EMBL/GenBank/DDBJ whole genome shotgun (WGS) entry which is preliminary data.</text>
</comment>
<keyword evidence="6" id="KW-0963">Cytoplasm</keyword>
<keyword evidence="9 12" id="KW-0255">Endonuclease</keyword>
<comment type="cofactor">
    <cofactor evidence="12">
        <name>Mn(2+)</name>
        <dbReference type="ChEBI" id="CHEBI:29035"/>
    </cofactor>
    <cofactor evidence="12">
        <name>Mg(2+)</name>
        <dbReference type="ChEBI" id="CHEBI:18420"/>
    </cofactor>
    <text evidence="12">Manganese or magnesium. Binds 1 divalent metal ion per monomer in the absence of substrate. May bind a second metal ion after substrate binding.</text>
</comment>
<evidence type="ECO:0000256" key="13">
    <source>
        <dbReference type="RuleBase" id="RU003515"/>
    </source>
</evidence>
<organism evidence="15 16">
    <name type="scientific">Candidatus Sungbacteria bacterium RIFCSPLOWO2_01_FULL_60_25</name>
    <dbReference type="NCBI Taxonomy" id="1802281"/>
    <lineage>
        <taxon>Bacteria</taxon>
        <taxon>Candidatus Sungiibacteriota</taxon>
    </lineage>
</organism>
<evidence type="ECO:0000313" key="16">
    <source>
        <dbReference type="Proteomes" id="UP000178977"/>
    </source>
</evidence>
<dbReference type="PROSITE" id="PS51975">
    <property type="entry name" value="RNASE_H_2"/>
    <property type="match status" value="1"/>
</dbReference>
<evidence type="ECO:0000256" key="5">
    <source>
        <dbReference type="ARBA" id="ARBA00007383"/>
    </source>
</evidence>
<evidence type="ECO:0000256" key="12">
    <source>
        <dbReference type="PROSITE-ProRule" id="PRU01319"/>
    </source>
</evidence>
<feature type="domain" description="RNase H type-2" evidence="14">
    <location>
        <begin position="3"/>
        <end position="193"/>
    </location>
</feature>
<dbReference type="AlphaFoldDB" id="A0A1G2LAI4"/>
<evidence type="ECO:0000256" key="3">
    <source>
        <dbReference type="ARBA" id="ARBA00004065"/>
    </source>
</evidence>
<protein>
    <recommendedName>
        <fullName evidence="13">Ribonuclease</fullName>
        <ecNumber evidence="13">3.1.26.4</ecNumber>
    </recommendedName>
</protein>